<evidence type="ECO:0000313" key="2">
    <source>
        <dbReference type="Proteomes" id="UP000008694"/>
    </source>
</evidence>
<proteinExistence type="predicted"/>
<gene>
    <name evidence="1" type="ORF">ARALYDRAFT_675983</name>
</gene>
<reference evidence="2" key="1">
    <citation type="journal article" date="2011" name="Nat. Genet.">
        <title>The Arabidopsis lyrata genome sequence and the basis of rapid genome size change.</title>
        <authorList>
            <person name="Hu T.T."/>
            <person name="Pattyn P."/>
            <person name="Bakker E.G."/>
            <person name="Cao J."/>
            <person name="Cheng J.-F."/>
            <person name="Clark R.M."/>
            <person name="Fahlgren N."/>
            <person name="Fawcett J.A."/>
            <person name="Grimwood J."/>
            <person name="Gundlach H."/>
            <person name="Haberer G."/>
            <person name="Hollister J.D."/>
            <person name="Ossowski S."/>
            <person name="Ottilar R.P."/>
            <person name="Salamov A.A."/>
            <person name="Schneeberger K."/>
            <person name="Spannagl M."/>
            <person name="Wang X."/>
            <person name="Yang L."/>
            <person name="Nasrallah M.E."/>
            <person name="Bergelson J."/>
            <person name="Carrington J.C."/>
            <person name="Gaut B.S."/>
            <person name="Schmutz J."/>
            <person name="Mayer K.F.X."/>
            <person name="Van de Peer Y."/>
            <person name="Grigoriev I.V."/>
            <person name="Nordborg M."/>
            <person name="Weigel D."/>
            <person name="Guo Y.-L."/>
        </authorList>
    </citation>
    <scope>NUCLEOTIDE SEQUENCE [LARGE SCALE GENOMIC DNA]</scope>
    <source>
        <strain evidence="2">cv. MN47</strain>
    </source>
</reference>
<keyword evidence="2" id="KW-1185">Reference proteome</keyword>
<name>D7KT10_ARALL</name>
<organism evidence="2">
    <name type="scientific">Arabidopsis lyrata subsp. lyrata</name>
    <name type="common">Lyre-leaved rock-cress</name>
    <dbReference type="NCBI Taxonomy" id="81972"/>
    <lineage>
        <taxon>Eukaryota</taxon>
        <taxon>Viridiplantae</taxon>
        <taxon>Streptophyta</taxon>
        <taxon>Embryophyta</taxon>
        <taxon>Tracheophyta</taxon>
        <taxon>Spermatophyta</taxon>
        <taxon>Magnoliopsida</taxon>
        <taxon>eudicotyledons</taxon>
        <taxon>Gunneridae</taxon>
        <taxon>Pentapetalae</taxon>
        <taxon>rosids</taxon>
        <taxon>malvids</taxon>
        <taxon>Brassicales</taxon>
        <taxon>Brassicaceae</taxon>
        <taxon>Camelineae</taxon>
        <taxon>Arabidopsis</taxon>
    </lineage>
</organism>
<dbReference type="HOGENOM" id="CLU_1130406_0_0_1"/>
<dbReference type="AlphaFoldDB" id="D7KT10"/>
<accession>D7KT10</accession>
<dbReference type="Gramene" id="Al_scaffold_0002_1133">
    <property type="protein sequence ID" value="Al_scaffold_0002_1133"/>
    <property type="gene ID" value="Al_scaffold_0002_1133"/>
</dbReference>
<sequence>MAFTLLVLFPLAGSDFLTVDGLHYNNTNLAVSVITNANSCRRRHHHPYRRGVAVTTNPRHRHHQRSFLRQQRCGISSSRCSCGSGLAVEKFCSRATGRGRRKVEVQRLLRLSRQFGRCGYGGSRGKKDPVDLRWRSWRSASVDLIEPSVPGFATICLHQSGSKGSCSEGLEMFRSRREGIDLVCQVARSGPDNVVPVYRRVKHFGRSVAGQVARRKGIDDGNRFLSSVIFDPALLPRSRGSSIRRN</sequence>
<dbReference type="EMBL" id="GL348714">
    <property type="protein sequence ID" value="EFH64721.1"/>
    <property type="molecule type" value="Genomic_DNA"/>
</dbReference>
<evidence type="ECO:0000313" key="1">
    <source>
        <dbReference type="EMBL" id="EFH64721.1"/>
    </source>
</evidence>
<protein>
    <submittedName>
        <fullName evidence="1">Predicted protein</fullName>
    </submittedName>
</protein>
<dbReference type="Proteomes" id="UP000008694">
    <property type="component" value="Unassembled WGS sequence"/>
</dbReference>